<reference evidence="2 3" key="1">
    <citation type="submission" date="2021-03" db="EMBL/GenBank/DDBJ databases">
        <title>Genomic Encyclopedia of Type Strains, Phase IV (KMG-IV): sequencing the most valuable type-strain genomes for metagenomic binning, comparative biology and taxonomic classification.</title>
        <authorList>
            <person name="Goeker M."/>
        </authorList>
    </citation>
    <scope>NUCLEOTIDE SEQUENCE [LARGE SCALE GENOMIC DNA]</scope>
    <source>
        <strain evidence="2 3">DSM 14349</strain>
    </source>
</reference>
<accession>A0ABS4FY92</accession>
<evidence type="ECO:0000256" key="1">
    <source>
        <dbReference type="SAM" id="MobiDB-lite"/>
    </source>
</evidence>
<sequence>MKSSSFLCGVFLGAVSAMLINRNKALMSAGKEAGMMWNWSSLKSGDSCKTHDKEHHHSTCHTDDKHEKVHPSSSGLHDETHMKQSNLKQITNFIKSNPEVRKEVEGILKETGTIIPGL</sequence>
<comment type="caution">
    <text evidence="2">The sequence shown here is derived from an EMBL/GenBank/DDBJ whole genome shotgun (WGS) entry which is preliminary data.</text>
</comment>
<organism evidence="2 3">
    <name type="scientific">Paenibacillus turicensis</name>
    <dbReference type="NCBI Taxonomy" id="160487"/>
    <lineage>
        <taxon>Bacteria</taxon>
        <taxon>Bacillati</taxon>
        <taxon>Bacillota</taxon>
        <taxon>Bacilli</taxon>
        <taxon>Bacillales</taxon>
        <taxon>Paenibacillaceae</taxon>
        <taxon>Paenibacillus</taxon>
    </lineage>
</organism>
<protein>
    <submittedName>
        <fullName evidence="2">Uncharacterized protein</fullName>
    </submittedName>
</protein>
<feature type="region of interest" description="Disordered" evidence="1">
    <location>
        <begin position="47"/>
        <end position="82"/>
    </location>
</feature>
<proteinExistence type="predicted"/>
<dbReference type="EMBL" id="JAGGKG010000027">
    <property type="protein sequence ID" value="MBP1907509.1"/>
    <property type="molecule type" value="Genomic_DNA"/>
</dbReference>
<dbReference type="RefSeq" id="WP_210091087.1">
    <property type="nucleotide sequence ID" value="NZ_JAGGKG010000027.1"/>
</dbReference>
<name>A0ABS4FY92_9BACL</name>
<evidence type="ECO:0000313" key="2">
    <source>
        <dbReference type="EMBL" id="MBP1907509.1"/>
    </source>
</evidence>
<evidence type="ECO:0000313" key="3">
    <source>
        <dbReference type="Proteomes" id="UP001519272"/>
    </source>
</evidence>
<dbReference type="Proteomes" id="UP001519272">
    <property type="component" value="Unassembled WGS sequence"/>
</dbReference>
<keyword evidence="3" id="KW-1185">Reference proteome</keyword>
<gene>
    <name evidence="2" type="ORF">J2Z32_004184</name>
</gene>